<comment type="caution">
    <text evidence="1">The sequence shown here is derived from an EMBL/GenBank/DDBJ whole genome shotgun (WGS) entry which is preliminary data.</text>
</comment>
<dbReference type="InterPro" id="IPR023214">
    <property type="entry name" value="HAD_sf"/>
</dbReference>
<dbReference type="InterPro" id="IPR023198">
    <property type="entry name" value="PGP-like_dom2"/>
</dbReference>
<accession>A0ABS2EXW7</accession>
<dbReference type="Pfam" id="PF00702">
    <property type="entry name" value="Hydrolase"/>
    <property type="match status" value="1"/>
</dbReference>
<dbReference type="SFLD" id="SFLDS00003">
    <property type="entry name" value="Haloacid_Dehalogenase"/>
    <property type="match status" value="1"/>
</dbReference>
<dbReference type="InterPro" id="IPR006439">
    <property type="entry name" value="HAD-SF_hydro_IA"/>
</dbReference>
<dbReference type="SUPFAM" id="SSF56784">
    <property type="entry name" value="HAD-like"/>
    <property type="match status" value="1"/>
</dbReference>
<name>A0ABS2EXW7_9BACE</name>
<dbReference type="Gene3D" id="3.40.50.1000">
    <property type="entry name" value="HAD superfamily/HAD-like"/>
    <property type="match status" value="1"/>
</dbReference>
<gene>
    <name evidence="1" type="ORF">H6A31_12055</name>
</gene>
<reference evidence="1 2" key="1">
    <citation type="journal article" date="2021" name="Sci. Rep.">
        <title>The distribution of antibiotic resistance genes in chicken gut microbiota commensals.</title>
        <authorList>
            <person name="Juricova H."/>
            <person name="Matiasovicova J."/>
            <person name="Kubasova T."/>
            <person name="Cejkova D."/>
            <person name="Rychlik I."/>
        </authorList>
    </citation>
    <scope>NUCLEOTIDE SEQUENCE [LARGE SCALE GENOMIC DNA]</scope>
    <source>
        <strain evidence="1 2">An801</strain>
    </source>
</reference>
<dbReference type="PRINTS" id="PR00413">
    <property type="entry name" value="HADHALOGNASE"/>
</dbReference>
<sequence>MSQLKNIIFDLGGVLLNLDVARCMDGLERIGLHEVRKWITGANEAGFFKEYECGLLTTAQFRDEIRKWTSCSLTDGEIDGIWNSMLKDIPPYKLELLCDLRKKYNLFLLSNTNELHWQVCTGKFACKGMQVQDYFTRIFLSFQMHLAKPDVEIFRTVCDTAGIEAEESLFVDDSMENCRAAASLGIHTLHYTPGDDLKMQLQKIIE</sequence>
<dbReference type="CDD" id="cd02603">
    <property type="entry name" value="HAD_sEH-N_like"/>
    <property type="match status" value="1"/>
</dbReference>
<dbReference type="InterPro" id="IPR036412">
    <property type="entry name" value="HAD-like_sf"/>
</dbReference>
<keyword evidence="2" id="KW-1185">Reference proteome</keyword>
<proteinExistence type="predicted"/>
<dbReference type="SFLD" id="SFLDG01129">
    <property type="entry name" value="C1.5:_HAD__Beta-PGM__Phosphata"/>
    <property type="match status" value="1"/>
</dbReference>
<dbReference type="NCBIfam" id="TIGR01509">
    <property type="entry name" value="HAD-SF-IA-v3"/>
    <property type="match status" value="1"/>
</dbReference>
<dbReference type="RefSeq" id="WP_204476588.1">
    <property type="nucleotide sequence ID" value="NZ_JACJJW010000039.1"/>
</dbReference>
<organism evidence="1 2">
    <name type="scientific">Bacteroides mediterraneensis</name>
    <dbReference type="NCBI Taxonomy" id="1841856"/>
    <lineage>
        <taxon>Bacteria</taxon>
        <taxon>Pseudomonadati</taxon>
        <taxon>Bacteroidota</taxon>
        <taxon>Bacteroidia</taxon>
        <taxon>Bacteroidales</taxon>
        <taxon>Bacteroidaceae</taxon>
        <taxon>Bacteroides</taxon>
    </lineage>
</organism>
<dbReference type="PANTHER" id="PTHR43611:SF3">
    <property type="entry name" value="FLAVIN MONONUCLEOTIDE HYDROLASE 1, CHLOROPLATIC"/>
    <property type="match status" value="1"/>
</dbReference>
<dbReference type="EMBL" id="JACJJW010000039">
    <property type="protein sequence ID" value="MBM6759399.1"/>
    <property type="molecule type" value="Genomic_DNA"/>
</dbReference>
<dbReference type="PANTHER" id="PTHR43611">
    <property type="entry name" value="ALPHA-D-GLUCOSE 1-PHOSPHATE PHOSPHATASE"/>
    <property type="match status" value="1"/>
</dbReference>
<dbReference type="Gene3D" id="1.10.150.240">
    <property type="entry name" value="Putative phosphatase, domain 2"/>
    <property type="match status" value="1"/>
</dbReference>
<dbReference type="Proteomes" id="UP000703295">
    <property type="component" value="Unassembled WGS sequence"/>
</dbReference>
<evidence type="ECO:0000313" key="1">
    <source>
        <dbReference type="EMBL" id="MBM6759399.1"/>
    </source>
</evidence>
<evidence type="ECO:0000313" key="2">
    <source>
        <dbReference type="Proteomes" id="UP000703295"/>
    </source>
</evidence>
<protein>
    <submittedName>
        <fullName evidence="1">HAD family phosphatase</fullName>
    </submittedName>
</protein>